<evidence type="ECO:0000313" key="3">
    <source>
        <dbReference type="EMBL" id="ACU77687.1"/>
    </source>
</evidence>
<dbReference type="eggNOG" id="COG0789">
    <property type="taxonomic scope" value="Bacteria"/>
</dbReference>
<evidence type="ECO:0000259" key="2">
    <source>
        <dbReference type="PROSITE" id="PS50937"/>
    </source>
</evidence>
<dbReference type="PANTHER" id="PTHR30204:SF93">
    <property type="entry name" value="HTH MERR-TYPE DOMAIN-CONTAINING PROTEIN"/>
    <property type="match status" value="1"/>
</dbReference>
<feature type="domain" description="HTH merR-type" evidence="2">
    <location>
        <begin position="1"/>
        <end position="70"/>
    </location>
</feature>
<dbReference type="STRING" id="479433.Caci_8874"/>
<dbReference type="InterPro" id="IPR000551">
    <property type="entry name" value="MerR-type_HTH_dom"/>
</dbReference>
<dbReference type="Proteomes" id="UP000000851">
    <property type="component" value="Chromosome"/>
</dbReference>
<dbReference type="GO" id="GO:0003700">
    <property type="term" value="F:DNA-binding transcription factor activity"/>
    <property type="evidence" value="ECO:0007669"/>
    <property type="project" value="InterPro"/>
</dbReference>
<dbReference type="OrthoDB" id="4569196at2"/>
<dbReference type="HOGENOM" id="CLU_079903_0_1_11"/>
<dbReference type="CDD" id="cd00592">
    <property type="entry name" value="HTH_MerR-like"/>
    <property type="match status" value="1"/>
</dbReference>
<gene>
    <name evidence="3" type="ordered locus">Caci_8874</name>
</gene>
<dbReference type="Pfam" id="PF13411">
    <property type="entry name" value="MerR_1"/>
    <property type="match status" value="1"/>
</dbReference>
<sequence length="249" mass="28627">MLTISQLADYVGVTVRAVRHYHQRGLLPEPDRDHSGYRRYDAQAVIDLIRIKTLAEAGVPLARIEELLAADAEQFTDAVAEIDRSMQDQIRELKERRRRVAQLASGERLFLPTEIAEYIEELRAVGVSDRGVLMERDGWVILAAAYPELAPRWIAHKRADLADPEYRDFYVTYDQAHDWQVDDPRLEALADTMAERFGKQLAEAGDQADELRMEKVLSAEEQKLFAEYVNDYSPAWVRLNEMVAKRIAR</sequence>
<name>C7Q3S9_CATAD</name>
<keyword evidence="1" id="KW-0238">DNA-binding</keyword>
<dbReference type="InterPro" id="IPR047057">
    <property type="entry name" value="MerR_fam"/>
</dbReference>
<evidence type="ECO:0000256" key="1">
    <source>
        <dbReference type="ARBA" id="ARBA00023125"/>
    </source>
</evidence>
<dbReference type="RefSeq" id="WP_015797411.1">
    <property type="nucleotide sequence ID" value="NC_013131.1"/>
</dbReference>
<dbReference type="PRINTS" id="PR00040">
    <property type="entry name" value="HTHMERR"/>
</dbReference>
<proteinExistence type="predicted"/>
<dbReference type="PROSITE" id="PS50937">
    <property type="entry name" value="HTH_MERR_2"/>
    <property type="match status" value="1"/>
</dbReference>
<dbReference type="InParanoid" id="C7Q3S9"/>
<dbReference type="PANTHER" id="PTHR30204">
    <property type="entry name" value="REDOX-CYCLING DRUG-SENSING TRANSCRIPTIONAL ACTIVATOR SOXR"/>
    <property type="match status" value="1"/>
</dbReference>
<protein>
    <submittedName>
        <fullName evidence="3">Transcriptional regulator, MerR family</fullName>
    </submittedName>
</protein>
<evidence type="ECO:0000313" key="4">
    <source>
        <dbReference type="Proteomes" id="UP000000851"/>
    </source>
</evidence>
<dbReference type="GO" id="GO:0003677">
    <property type="term" value="F:DNA binding"/>
    <property type="evidence" value="ECO:0007669"/>
    <property type="project" value="UniProtKB-KW"/>
</dbReference>
<dbReference type="AlphaFoldDB" id="C7Q3S9"/>
<accession>C7Q3S9</accession>
<dbReference type="SMART" id="SM00422">
    <property type="entry name" value="HTH_MERR"/>
    <property type="match status" value="1"/>
</dbReference>
<dbReference type="Gene3D" id="1.10.1660.10">
    <property type="match status" value="1"/>
</dbReference>
<reference evidence="3 4" key="1">
    <citation type="journal article" date="2009" name="Stand. Genomic Sci.">
        <title>Complete genome sequence of Catenulispora acidiphila type strain (ID 139908).</title>
        <authorList>
            <person name="Copeland A."/>
            <person name="Lapidus A."/>
            <person name="Glavina Del Rio T."/>
            <person name="Nolan M."/>
            <person name="Lucas S."/>
            <person name="Chen F."/>
            <person name="Tice H."/>
            <person name="Cheng J.F."/>
            <person name="Bruce D."/>
            <person name="Goodwin L."/>
            <person name="Pitluck S."/>
            <person name="Mikhailova N."/>
            <person name="Pati A."/>
            <person name="Ivanova N."/>
            <person name="Mavromatis K."/>
            <person name="Chen A."/>
            <person name="Palaniappan K."/>
            <person name="Chain P."/>
            <person name="Land M."/>
            <person name="Hauser L."/>
            <person name="Chang Y.J."/>
            <person name="Jeffries C.D."/>
            <person name="Chertkov O."/>
            <person name="Brettin T."/>
            <person name="Detter J.C."/>
            <person name="Han C."/>
            <person name="Ali Z."/>
            <person name="Tindall B.J."/>
            <person name="Goker M."/>
            <person name="Bristow J."/>
            <person name="Eisen J.A."/>
            <person name="Markowitz V."/>
            <person name="Hugenholtz P."/>
            <person name="Kyrpides N.C."/>
            <person name="Klenk H.P."/>
        </authorList>
    </citation>
    <scope>NUCLEOTIDE SEQUENCE [LARGE SCALE GENOMIC DNA]</scope>
    <source>
        <strain evidence="4">DSM 44928 / JCM 14897 / NBRC 102108 / NRRL B-24433 / ID139908</strain>
    </source>
</reference>
<keyword evidence="4" id="KW-1185">Reference proteome</keyword>
<dbReference type="InterPro" id="IPR009061">
    <property type="entry name" value="DNA-bd_dom_put_sf"/>
</dbReference>
<organism evidence="3 4">
    <name type="scientific">Catenulispora acidiphila (strain DSM 44928 / JCM 14897 / NBRC 102108 / NRRL B-24433 / ID139908)</name>
    <dbReference type="NCBI Taxonomy" id="479433"/>
    <lineage>
        <taxon>Bacteria</taxon>
        <taxon>Bacillati</taxon>
        <taxon>Actinomycetota</taxon>
        <taxon>Actinomycetes</taxon>
        <taxon>Catenulisporales</taxon>
        <taxon>Catenulisporaceae</taxon>
        <taxon>Catenulispora</taxon>
    </lineage>
</organism>
<dbReference type="EMBL" id="CP001700">
    <property type="protein sequence ID" value="ACU77687.1"/>
    <property type="molecule type" value="Genomic_DNA"/>
</dbReference>
<dbReference type="KEGG" id="cai:Caci_8874"/>
<dbReference type="SUPFAM" id="SSF46955">
    <property type="entry name" value="Putative DNA-binding domain"/>
    <property type="match status" value="1"/>
</dbReference>